<sequence length="141" mass="15134">MEKELKQWGDLAGGAETSLPSLSLSLARWLLLAGWRPPAAGPGPPLGSLVSGWDRALMPVWSAGDGMEWMPESALISSIPTSMAWTRPDVLHGTATGQGSGANPPSRLNITATETHYQTVMHDYLRGRETVAFELPIWTPG</sequence>
<evidence type="ECO:0000313" key="1">
    <source>
        <dbReference type="EMBL" id="EGE04610.1"/>
    </source>
</evidence>
<dbReference type="VEuPathDB" id="FungiDB:TEQG_03479"/>
<dbReference type="AlphaFoldDB" id="F2PRU2"/>
<name>F2PRU2_TRIEC</name>
<gene>
    <name evidence="1" type="ORF">TEQG_03479</name>
</gene>
<dbReference type="Proteomes" id="UP000009169">
    <property type="component" value="Unassembled WGS sequence"/>
</dbReference>
<keyword evidence="2" id="KW-1185">Reference proteome</keyword>
<protein>
    <submittedName>
        <fullName evidence="1">Uncharacterized protein</fullName>
    </submittedName>
</protein>
<evidence type="ECO:0000313" key="2">
    <source>
        <dbReference type="Proteomes" id="UP000009169"/>
    </source>
</evidence>
<proteinExistence type="predicted"/>
<dbReference type="HOGENOM" id="CLU_1826659_0_0_1"/>
<reference evidence="2" key="1">
    <citation type="journal article" date="2012" name="MBio">
        <title>Comparative genome analysis of Trichophyton rubrum and related dermatophytes reveals candidate genes involved in infection.</title>
        <authorList>
            <person name="Martinez D.A."/>
            <person name="Oliver B.G."/>
            <person name="Graeser Y."/>
            <person name="Goldberg J.M."/>
            <person name="Li W."/>
            <person name="Martinez-Rossi N.M."/>
            <person name="Monod M."/>
            <person name="Shelest E."/>
            <person name="Barton R.C."/>
            <person name="Birch E."/>
            <person name="Brakhage A.A."/>
            <person name="Chen Z."/>
            <person name="Gurr S.J."/>
            <person name="Heiman D."/>
            <person name="Heitman J."/>
            <person name="Kosti I."/>
            <person name="Rossi A."/>
            <person name="Saif S."/>
            <person name="Samalova M."/>
            <person name="Saunders C.W."/>
            <person name="Shea T."/>
            <person name="Summerbell R.C."/>
            <person name="Xu J."/>
            <person name="Young S."/>
            <person name="Zeng Q."/>
            <person name="Birren B.W."/>
            <person name="Cuomo C.A."/>
            <person name="White T.C."/>
        </authorList>
    </citation>
    <scope>NUCLEOTIDE SEQUENCE [LARGE SCALE GENOMIC DNA]</scope>
    <source>
        <strain evidence="2">ATCC MYA-4606 / CBS 127.97</strain>
    </source>
</reference>
<dbReference type="EMBL" id="DS995734">
    <property type="protein sequence ID" value="EGE04610.1"/>
    <property type="molecule type" value="Genomic_DNA"/>
</dbReference>
<organism evidence="1 2">
    <name type="scientific">Trichophyton equinum (strain ATCC MYA-4606 / CBS 127.97)</name>
    <name type="common">Horse ringworm fungus</name>
    <dbReference type="NCBI Taxonomy" id="559882"/>
    <lineage>
        <taxon>Eukaryota</taxon>
        <taxon>Fungi</taxon>
        <taxon>Dikarya</taxon>
        <taxon>Ascomycota</taxon>
        <taxon>Pezizomycotina</taxon>
        <taxon>Eurotiomycetes</taxon>
        <taxon>Eurotiomycetidae</taxon>
        <taxon>Onygenales</taxon>
        <taxon>Arthrodermataceae</taxon>
        <taxon>Trichophyton</taxon>
    </lineage>
</organism>
<accession>F2PRU2</accession>